<keyword evidence="2" id="KW-1185">Reference proteome</keyword>
<protein>
    <submittedName>
        <fullName evidence="1">Uncharacterized protein</fullName>
    </submittedName>
</protein>
<proteinExistence type="predicted"/>
<sequence length="104" mass="12435">MRHVWDFKFGDRMRDSLGNARATRKRLVSIPEMLSEQMMKYWESPEDKEGSGSGEAHIWFYLLHRASVEKASRFNREVFQEQILERAPKAQTRDKKGHFRSEEF</sequence>
<accession>A0ACC0A6R8</accession>
<dbReference type="Proteomes" id="UP001060085">
    <property type="component" value="Linkage Group LG06"/>
</dbReference>
<comment type="caution">
    <text evidence="1">The sequence shown here is derived from an EMBL/GenBank/DDBJ whole genome shotgun (WGS) entry which is preliminary data.</text>
</comment>
<evidence type="ECO:0000313" key="1">
    <source>
        <dbReference type="EMBL" id="KAI5656593.1"/>
    </source>
</evidence>
<evidence type="ECO:0000313" key="2">
    <source>
        <dbReference type="Proteomes" id="UP001060085"/>
    </source>
</evidence>
<organism evidence="1 2">
    <name type="scientific">Catharanthus roseus</name>
    <name type="common">Madagascar periwinkle</name>
    <name type="synonym">Vinca rosea</name>
    <dbReference type="NCBI Taxonomy" id="4058"/>
    <lineage>
        <taxon>Eukaryota</taxon>
        <taxon>Viridiplantae</taxon>
        <taxon>Streptophyta</taxon>
        <taxon>Embryophyta</taxon>
        <taxon>Tracheophyta</taxon>
        <taxon>Spermatophyta</taxon>
        <taxon>Magnoliopsida</taxon>
        <taxon>eudicotyledons</taxon>
        <taxon>Gunneridae</taxon>
        <taxon>Pentapetalae</taxon>
        <taxon>asterids</taxon>
        <taxon>lamiids</taxon>
        <taxon>Gentianales</taxon>
        <taxon>Apocynaceae</taxon>
        <taxon>Rauvolfioideae</taxon>
        <taxon>Vinceae</taxon>
        <taxon>Catharanthinae</taxon>
        <taxon>Catharanthus</taxon>
    </lineage>
</organism>
<name>A0ACC0A6R8_CATRO</name>
<dbReference type="EMBL" id="CM044706">
    <property type="protein sequence ID" value="KAI5656593.1"/>
    <property type="molecule type" value="Genomic_DNA"/>
</dbReference>
<gene>
    <name evidence="1" type="ORF">M9H77_25386</name>
</gene>
<reference evidence="2" key="1">
    <citation type="journal article" date="2023" name="Nat. Plants">
        <title>Single-cell RNA sequencing provides a high-resolution roadmap for understanding the multicellular compartmentation of specialized metabolism.</title>
        <authorList>
            <person name="Sun S."/>
            <person name="Shen X."/>
            <person name="Li Y."/>
            <person name="Li Y."/>
            <person name="Wang S."/>
            <person name="Li R."/>
            <person name="Zhang H."/>
            <person name="Shen G."/>
            <person name="Guo B."/>
            <person name="Wei J."/>
            <person name="Xu J."/>
            <person name="St-Pierre B."/>
            <person name="Chen S."/>
            <person name="Sun C."/>
        </authorList>
    </citation>
    <scope>NUCLEOTIDE SEQUENCE [LARGE SCALE GENOMIC DNA]</scope>
</reference>